<dbReference type="InterPro" id="IPR058240">
    <property type="entry name" value="rSAM_sf"/>
</dbReference>
<dbReference type="Gene3D" id="3.20.20.70">
    <property type="entry name" value="Aldolase class I"/>
    <property type="match status" value="1"/>
</dbReference>
<gene>
    <name evidence="1" type="ORF">Y88_1737</name>
</gene>
<name>F1Z3R3_9SPHN</name>
<comment type="caution">
    <text evidence="1">The sequence shown here is derived from an EMBL/GenBank/DDBJ whole genome shotgun (WGS) entry which is preliminary data.</text>
</comment>
<proteinExistence type="predicted"/>
<accession>F1Z3R3</accession>
<reference evidence="1 2" key="1">
    <citation type="journal article" date="2012" name="J. Bacteriol.">
        <title>Draft Genome Sequence of Novosphingobium nitrogenifigens Y88T.</title>
        <authorList>
            <person name="Strabala T.J."/>
            <person name="Macdonald L."/>
            <person name="Liu V."/>
            <person name="Smit A.M."/>
        </authorList>
    </citation>
    <scope>NUCLEOTIDE SEQUENCE [LARGE SCALE GENOMIC DNA]</scope>
    <source>
        <strain evidence="1 2">DSM 19370</strain>
    </source>
</reference>
<dbReference type="SUPFAM" id="SSF102114">
    <property type="entry name" value="Radical SAM enzymes"/>
    <property type="match status" value="1"/>
</dbReference>
<dbReference type="OrthoDB" id="4501241at2"/>
<dbReference type="Proteomes" id="UP000004728">
    <property type="component" value="Unassembled WGS sequence"/>
</dbReference>
<dbReference type="InParanoid" id="F1Z3R3"/>
<dbReference type="eggNOG" id="COG0535">
    <property type="taxonomic scope" value="Bacteria"/>
</dbReference>
<protein>
    <submittedName>
        <fullName evidence="1">Radical SAM domain protein</fullName>
    </submittedName>
</protein>
<keyword evidence="2" id="KW-1185">Reference proteome</keyword>
<organism evidence="1 2">
    <name type="scientific">Novosphingobium nitrogenifigens DSM 19370</name>
    <dbReference type="NCBI Taxonomy" id="983920"/>
    <lineage>
        <taxon>Bacteria</taxon>
        <taxon>Pseudomonadati</taxon>
        <taxon>Pseudomonadota</taxon>
        <taxon>Alphaproteobacteria</taxon>
        <taxon>Sphingomonadales</taxon>
        <taxon>Sphingomonadaceae</taxon>
        <taxon>Novosphingobium</taxon>
    </lineage>
</organism>
<evidence type="ECO:0000313" key="1">
    <source>
        <dbReference type="EMBL" id="EGD60656.1"/>
    </source>
</evidence>
<evidence type="ECO:0000313" key="2">
    <source>
        <dbReference type="Proteomes" id="UP000004728"/>
    </source>
</evidence>
<dbReference type="InterPro" id="IPR013785">
    <property type="entry name" value="Aldolase_TIM"/>
</dbReference>
<dbReference type="AlphaFoldDB" id="F1Z3R3"/>
<sequence>MMSIPVYADLAHVHDHAVQADGAFDETIHGILALKASRVRVEIRVVLQAQTVRRLPELAHFIARNLLFVDHVALMGLEPTGFARANMDSIWADPLDYADQLREAVRILSDAGLRTSIYNSQLCVLSPEVRPFARRSISDWKQTYLPECETCEVRSDCAGFFATVTYARSRGITPISRSLAPYA</sequence>
<dbReference type="HOGENOM" id="CLU_1473766_0_0_5"/>
<dbReference type="STRING" id="983920.Y88_1737"/>
<dbReference type="EMBL" id="AEWJ01000013">
    <property type="protein sequence ID" value="EGD60656.1"/>
    <property type="molecule type" value="Genomic_DNA"/>
</dbReference>